<dbReference type="Pfam" id="PF00069">
    <property type="entry name" value="Pkinase"/>
    <property type="match status" value="1"/>
</dbReference>
<dbReference type="GO" id="GO:0016301">
    <property type="term" value="F:kinase activity"/>
    <property type="evidence" value="ECO:0007669"/>
    <property type="project" value="UniProtKB-KW"/>
</dbReference>
<dbReference type="Gene3D" id="3.30.200.20">
    <property type="entry name" value="Phosphorylase Kinase, domain 1"/>
    <property type="match status" value="1"/>
</dbReference>
<dbReference type="Gene3D" id="1.25.40.10">
    <property type="entry name" value="Tetratricopeptide repeat domain"/>
    <property type="match status" value="1"/>
</dbReference>
<sequence>MADVDPGATQRTPDIGAELSAAGFDEAVEIGRGGFGVVYRCSQHDLDRSVAVKVLATDVEQESLERFVREQRAMGRLSGHPNIVDLYQVGVIEAGHRPFLVMPFHAAGSLDTRIRRKGPVGWAEVLHIGIKLAGALETAHCAQILHRDVKPANVLLTVYQEPQLTDFGIARVSGGFETSSGVITGSPAFTAPEVLEGRAPSVTSDIYSLGALLFSCLTGHAAHERRSGEKVISQFVRITTEPIPDLRESGVPAEVCAAIERAMDRTVENRPRTAAEFGYELQQAQLRHGLIMDAMDLLGKHVLGPPIGPVPAGAERAALGSGDFSADRTPPAPMTKYRPPSTTRALIARNRLIEMLRAGDRRRLTVIHAPAGYGKSTLAAQWRDALTADGVVVAWLTVDGDDNNVLWLLSHVIESITRVRPELTTDLGQIVEEHGAAAAQSVLSILINTIHENGEDLALVVDDWHRVTDRTAVAALAFLLDHGCHHLRIIVTSRTQAGLPLGRMRVQDELVEISPAELCFDTPEAGAFLYGAGLRLEEEDVTNLRDTTDGWIAALQLASLSLRGSPDPTTLISHLSGRHRAIGEYLAENVLDTLEPVLLDFLLATSVTERICGSLASTLADIREGQAWLEEVEKRDLFLHRIDDEGQWFRYHHLFAEFLHRRIERDQPKRVDELHRRAFGWFRDHNLLSEAVDQALAAHDSAAAVDLLEQEGTYLVEQSQMSTQIGLITKLPRDPAESSIRLQLCVGWADTELQRIASARLALARARRLLAPSSHQDSRLSALRAEADVLESAIEVSVDKVTGIRKLIAECLAHPDNYSPFLISAAALCATYVETYAFDFAAARRWHAWAGPYHERTRGPYTVVYSYGYAAIASNEQLDTTTAQDTLETGLELARAAGGVNSQPARLLRGQLGELFYERGNIDEAERLLGETFDVGALGGAVDFFTCHYAIGARIKILRGDRHGASAHLDEGAAIAERLSLPRLRARIDNERIRWGLAMRPDFVPVNYEARQHPVDGIELITAQLDDDTAISSLLAQNTPEAVARACVWAQEWVQAVEGRARASLQARLLLVSCLYAAGRVDDAKTALRPAAAGCAAHGMVRYLIDSGPHVISTLDLLDEDGPDWAPGSGALVDGVRAARSTAPRWRC</sequence>
<proteinExistence type="inferred from homology"/>
<dbReference type="PROSITE" id="PS00108">
    <property type="entry name" value="PROTEIN_KINASE_ST"/>
    <property type="match status" value="1"/>
</dbReference>
<dbReference type="InterPro" id="IPR016236">
    <property type="entry name" value="Ser/Thr_kinase_PknK_prd"/>
</dbReference>
<dbReference type="InterPro" id="IPR041617">
    <property type="entry name" value="TPR_MalT"/>
</dbReference>
<dbReference type="InterPro" id="IPR011990">
    <property type="entry name" value="TPR-like_helical_dom_sf"/>
</dbReference>
<dbReference type="InterPro" id="IPR027417">
    <property type="entry name" value="P-loop_NTPase"/>
</dbReference>
<name>A0ABT1Q9K5_9NOCA</name>
<comment type="catalytic activity">
    <reaction evidence="6">
        <text>L-seryl-[protein] + ATP = O-phospho-L-seryl-[protein] + ADP + H(+)</text>
        <dbReference type="Rhea" id="RHEA:17989"/>
        <dbReference type="Rhea" id="RHEA-COMP:9863"/>
        <dbReference type="Rhea" id="RHEA-COMP:11604"/>
        <dbReference type="ChEBI" id="CHEBI:15378"/>
        <dbReference type="ChEBI" id="CHEBI:29999"/>
        <dbReference type="ChEBI" id="CHEBI:30616"/>
        <dbReference type="ChEBI" id="CHEBI:83421"/>
        <dbReference type="ChEBI" id="CHEBI:456216"/>
        <dbReference type="EC" id="2.7.11.1"/>
    </reaction>
</comment>
<evidence type="ECO:0000313" key="9">
    <source>
        <dbReference type="EMBL" id="MCQ4118921.1"/>
    </source>
</evidence>
<dbReference type="InterPro" id="IPR017441">
    <property type="entry name" value="Protein_kinase_ATP_BS"/>
</dbReference>
<comment type="similarity">
    <text evidence="6">Belongs to the protein kinase superfamily.</text>
</comment>
<evidence type="ECO:0000256" key="3">
    <source>
        <dbReference type="ARBA" id="ARBA00022741"/>
    </source>
</evidence>
<dbReference type="InterPro" id="IPR000719">
    <property type="entry name" value="Prot_kinase_dom"/>
</dbReference>
<keyword evidence="5 6" id="KW-0067">ATP-binding</keyword>
<protein>
    <recommendedName>
        <fullName evidence="6">Serine/threonine-protein kinase PknK</fullName>
        <ecNumber evidence="6">2.7.11.1</ecNumber>
    </recommendedName>
    <alternativeName>
        <fullName evidence="6">Protein kinase K</fullName>
    </alternativeName>
</protein>
<dbReference type="RefSeq" id="WP_255966687.1">
    <property type="nucleotide sequence ID" value="NZ_JANFQF010000004.1"/>
</dbReference>
<evidence type="ECO:0000256" key="2">
    <source>
        <dbReference type="ARBA" id="ARBA00022679"/>
    </source>
</evidence>
<dbReference type="PIRSF" id="PIRSF000574">
    <property type="entry name" value="Ser/Thr_PK_PknK_prd"/>
    <property type="match status" value="1"/>
</dbReference>
<keyword evidence="2 6" id="KW-0808">Transferase</keyword>
<gene>
    <name evidence="9" type="ORF">NOF53_06995</name>
</gene>
<comment type="catalytic activity">
    <reaction evidence="6">
        <text>L-threonyl-[protein] + ATP = O-phospho-L-threonyl-[protein] + ADP + H(+)</text>
        <dbReference type="Rhea" id="RHEA:46608"/>
        <dbReference type="Rhea" id="RHEA-COMP:11060"/>
        <dbReference type="Rhea" id="RHEA-COMP:11605"/>
        <dbReference type="ChEBI" id="CHEBI:15378"/>
        <dbReference type="ChEBI" id="CHEBI:30013"/>
        <dbReference type="ChEBI" id="CHEBI:30616"/>
        <dbReference type="ChEBI" id="CHEBI:61977"/>
        <dbReference type="ChEBI" id="CHEBI:456216"/>
        <dbReference type="EC" id="2.7.11.1"/>
    </reaction>
</comment>
<dbReference type="SMART" id="SM00220">
    <property type="entry name" value="S_TKc"/>
    <property type="match status" value="1"/>
</dbReference>
<dbReference type="Pfam" id="PF17874">
    <property type="entry name" value="TPR_MalT"/>
    <property type="match status" value="1"/>
</dbReference>
<dbReference type="InterPro" id="IPR011009">
    <property type="entry name" value="Kinase-like_dom_sf"/>
</dbReference>
<dbReference type="InterPro" id="IPR008271">
    <property type="entry name" value="Ser/Thr_kinase_AS"/>
</dbReference>
<dbReference type="SUPFAM" id="SSF52540">
    <property type="entry name" value="P-loop containing nucleoside triphosphate hydrolases"/>
    <property type="match status" value="1"/>
</dbReference>
<evidence type="ECO:0000256" key="4">
    <source>
        <dbReference type="ARBA" id="ARBA00022777"/>
    </source>
</evidence>
<comment type="caution">
    <text evidence="9">The sequence shown here is derived from an EMBL/GenBank/DDBJ whole genome shotgun (WGS) entry which is preliminary data.</text>
</comment>
<keyword evidence="3 6" id="KW-0547">Nucleotide-binding</keyword>
<evidence type="ECO:0000259" key="8">
    <source>
        <dbReference type="PROSITE" id="PS50011"/>
    </source>
</evidence>
<evidence type="ECO:0000313" key="10">
    <source>
        <dbReference type="Proteomes" id="UP001524501"/>
    </source>
</evidence>
<dbReference type="Gene3D" id="1.10.510.10">
    <property type="entry name" value="Transferase(Phosphotransferase) domain 1"/>
    <property type="match status" value="1"/>
</dbReference>
<dbReference type="PROSITE" id="PS00107">
    <property type="entry name" value="PROTEIN_KINASE_ATP"/>
    <property type="match status" value="1"/>
</dbReference>
<dbReference type="InterPro" id="IPR059106">
    <property type="entry name" value="WHD_MalT"/>
</dbReference>
<dbReference type="PROSITE" id="PS50011">
    <property type="entry name" value="PROTEIN_KINASE_DOM"/>
    <property type="match status" value="1"/>
</dbReference>
<dbReference type="SUPFAM" id="SSF56112">
    <property type="entry name" value="Protein kinase-like (PK-like)"/>
    <property type="match status" value="1"/>
</dbReference>
<dbReference type="EMBL" id="JANFQF010000004">
    <property type="protein sequence ID" value="MCQ4118921.1"/>
    <property type="molecule type" value="Genomic_DNA"/>
</dbReference>
<dbReference type="EC" id="2.7.11.1" evidence="6"/>
<reference evidence="9 10" key="1">
    <citation type="submission" date="2022-07" db="EMBL/GenBank/DDBJ databases">
        <title>Degradation activity of malathion, p-nitrophenol and potential low-temperature adaptation strategy of Rhodococcus sp. FXJ9.536.</title>
        <authorList>
            <person name="Huang J."/>
            <person name="Huang Y."/>
        </authorList>
    </citation>
    <scope>NUCLEOTIDE SEQUENCE [LARGE SCALE GENOMIC DNA]</scope>
    <source>
        <strain evidence="9 10">FXJ9.536</strain>
    </source>
</reference>
<keyword evidence="4 6" id="KW-0418">Kinase</keyword>
<dbReference type="Proteomes" id="UP001524501">
    <property type="component" value="Unassembled WGS sequence"/>
</dbReference>
<dbReference type="PANTHER" id="PTHR43289:SF6">
    <property type="entry name" value="SERINE_THREONINE-PROTEIN KINASE NEKL-3"/>
    <property type="match status" value="1"/>
</dbReference>
<accession>A0ABT1Q9K5</accession>
<feature type="domain" description="Protein kinase" evidence="8">
    <location>
        <begin position="24"/>
        <end position="291"/>
    </location>
</feature>
<dbReference type="Gene3D" id="3.40.50.300">
    <property type="entry name" value="P-loop containing nucleotide triphosphate hydrolases"/>
    <property type="match status" value="1"/>
</dbReference>
<keyword evidence="1 6" id="KW-0723">Serine/threonine-protein kinase</keyword>
<organism evidence="9 10">
    <name type="scientific">Rhodococcus tibetensis</name>
    <dbReference type="NCBI Taxonomy" id="2965064"/>
    <lineage>
        <taxon>Bacteria</taxon>
        <taxon>Bacillati</taxon>
        <taxon>Actinomycetota</taxon>
        <taxon>Actinomycetes</taxon>
        <taxon>Mycobacteriales</taxon>
        <taxon>Nocardiaceae</taxon>
        <taxon>Rhodococcus</taxon>
    </lineage>
</organism>
<evidence type="ECO:0000256" key="1">
    <source>
        <dbReference type="ARBA" id="ARBA00022527"/>
    </source>
</evidence>
<evidence type="ECO:0000256" key="7">
    <source>
        <dbReference type="PROSITE-ProRule" id="PRU10141"/>
    </source>
</evidence>
<dbReference type="Pfam" id="PF13191">
    <property type="entry name" value="AAA_16"/>
    <property type="match status" value="1"/>
</dbReference>
<dbReference type="CDD" id="cd14014">
    <property type="entry name" value="STKc_PknB_like"/>
    <property type="match status" value="1"/>
</dbReference>
<keyword evidence="10" id="KW-1185">Reference proteome</keyword>
<dbReference type="Pfam" id="PF25873">
    <property type="entry name" value="WHD_MalT"/>
    <property type="match status" value="1"/>
</dbReference>
<feature type="binding site" evidence="7">
    <location>
        <position position="53"/>
    </location>
    <ligand>
        <name>ATP</name>
        <dbReference type="ChEBI" id="CHEBI:30616"/>
    </ligand>
</feature>
<dbReference type="PANTHER" id="PTHR43289">
    <property type="entry name" value="MITOGEN-ACTIVATED PROTEIN KINASE KINASE KINASE 20-RELATED"/>
    <property type="match status" value="1"/>
</dbReference>
<evidence type="ECO:0000256" key="6">
    <source>
        <dbReference type="PIRNR" id="PIRNR000574"/>
    </source>
</evidence>
<dbReference type="InterPro" id="IPR041664">
    <property type="entry name" value="AAA_16"/>
</dbReference>
<evidence type="ECO:0000256" key="5">
    <source>
        <dbReference type="ARBA" id="ARBA00022840"/>
    </source>
</evidence>